<evidence type="ECO:0000313" key="2">
    <source>
        <dbReference type="Proteomes" id="UP000557717"/>
    </source>
</evidence>
<dbReference type="AlphaFoldDB" id="A0A840VAV8"/>
<dbReference type="RefSeq" id="WP_184019913.1">
    <property type="nucleotide sequence ID" value="NZ_JACHFD010000014.1"/>
</dbReference>
<accession>A0A840VAV8</accession>
<dbReference type="NCBIfam" id="NF033819">
    <property type="entry name" value="IS66_TnpB"/>
    <property type="match status" value="1"/>
</dbReference>
<gene>
    <name evidence="1" type="ORF">HNR46_002932</name>
</gene>
<keyword evidence="2" id="KW-1185">Reference proteome</keyword>
<dbReference type="InterPro" id="IPR008878">
    <property type="entry name" value="Transposase_IS66_Orf2"/>
</dbReference>
<dbReference type="PANTHER" id="PTHR36455:SF1">
    <property type="entry name" value="BLR8292 PROTEIN"/>
    <property type="match status" value="1"/>
</dbReference>
<name>A0A840VAV8_9BACT</name>
<proteinExistence type="predicted"/>
<organism evidence="1 2">
    <name type="scientific">Haloferula luteola</name>
    <dbReference type="NCBI Taxonomy" id="595692"/>
    <lineage>
        <taxon>Bacteria</taxon>
        <taxon>Pseudomonadati</taxon>
        <taxon>Verrucomicrobiota</taxon>
        <taxon>Verrucomicrobiia</taxon>
        <taxon>Verrucomicrobiales</taxon>
        <taxon>Verrucomicrobiaceae</taxon>
        <taxon>Haloferula</taxon>
    </lineage>
</organism>
<sequence length="117" mass="13262">MLSFSGSLRVFVAVEPCDMRRSFNGLHDIVGTKLKEDPMSGAIFAFTNKRRTLLKILYWDGSGLWVLAKRLERGTFAWPKGAEARDGKLRLSSTAFALLLDGIDMRHGCKRPWYELP</sequence>
<comment type="caution">
    <text evidence="1">The sequence shown here is derived from an EMBL/GenBank/DDBJ whole genome shotgun (WGS) entry which is preliminary data.</text>
</comment>
<dbReference type="Pfam" id="PF05717">
    <property type="entry name" value="TnpB_IS66"/>
    <property type="match status" value="1"/>
</dbReference>
<protein>
    <submittedName>
        <fullName evidence="1">Transposase</fullName>
    </submittedName>
</protein>
<dbReference type="EMBL" id="JACHFD010000014">
    <property type="protein sequence ID" value="MBB5352684.1"/>
    <property type="molecule type" value="Genomic_DNA"/>
</dbReference>
<dbReference type="PANTHER" id="PTHR36455">
    <property type="match status" value="1"/>
</dbReference>
<evidence type="ECO:0000313" key="1">
    <source>
        <dbReference type="EMBL" id="MBB5352684.1"/>
    </source>
</evidence>
<dbReference type="Proteomes" id="UP000557717">
    <property type="component" value="Unassembled WGS sequence"/>
</dbReference>
<reference evidence="1 2" key="1">
    <citation type="submission" date="2020-08" db="EMBL/GenBank/DDBJ databases">
        <title>Genomic Encyclopedia of Type Strains, Phase IV (KMG-IV): sequencing the most valuable type-strain genomes for metagenomic binning, comparative biology and taxonomic classification.</title>
        <authorList>
            <person name="Goeker M."/>
        </authorList>
    </citation>
    <scope>NUCLEOTIDE SEQUENCE [LARGE SCALE GENOMIC DNA]</scope>
    <source>
        <strain evidence="1 2">YC6886</strain>
    </source>
</reference>